<dbReference type="EMBL" id="LS483250">
    <property type="protein sequence ID" value="SQD79615.1"/>
    <property type="molecule type" value="Genomic_DNA"/>
</dbReference>
<dbReference type="EC" id="2.7.7.3" evidence="9"/>
<dbReference type="PRINTS" id="PR01020">
    <property type="entry name" value="LPSBIOSNTHSS"/>
</dbReference>
<evidence type="ECO:0000256" key="7">
    <source>
        <dbReference type="ARBA" id="ARBA00022993"/>
    </source>
</evidence>
<organism evidence="11 12">
    <name type="scientific">Moritella yayanosii</name>
    <dbReference type="NCBI Taxonomy" id="69539"/>
    <lineage>
        <taxon>Bacteria</taxon>
        <taxon>Pseudomonadati</taxon>
        <taxon>Pseudomonadota</taxon>
        <taxon>Gammaproteobacteria</taxon>
        <taxon>Alteromonadales</taxon>
        <taxon>Moritellaceae</taxon>
        <taxon>Moritella</taxon>
    </lineage>
</organism>
<evidence type="ECO:0000313" key="11">
    <source>
        <dbReference type="EMBL" id="SQD79615.1"/>
    </source>
</evidence>
<dbReference type="GO" id="GO:0015937">
    <property type="term" value="P:coenzyme A biosynthetic process"/>
    <property type="evidence" value="ECO:0007669"/>
    <property type="project" value="UniProtKB-UniRule"/>
</dbReference>
<gene>
    <name evidence="9 11" type="primary">coaD</name>
    <name evidence="11" type="ORF">MORIYA_3159</name>
</gene>
<dbReference type="NCBIfam" id="TIGR00125">
    <property type="entry name" value="cyt_tran_rel"/>
    <property type="match status" value="1"/>
</dbReference>
<dbReference type="RefSeq" id="WP_112716388.1">
    <property type="nucleotide sequence ID" value="NZ_LS483250.1"/>
</dbReference>
<dbReference type="OrthoDB" id="9806661at2"/>
<evidence type="ECO:0000256" key="2">
    <source>
        <dbReference type="ARBA" id="ARBA00022679"/>
    </source>
</evidence>
<feature type="binding site" evidence="9">
    <location>
        <position position="42"/>
    </location>
    <ligand>
        <name>substrate</name>
    </ligand>
</feature>
<comment type="similarity">
    <text evidence="9">Belongs to the bacterial CoaD family.</text>
</comment>
<protein>
    <recommendedName>
        <fullName evidence="9">Phosphopantetheine adenylyltransferase</fullName>
        <ecNumber evidence="9">2.7.7.3</ecNumber>
    </recommendedName>
    <alternativeName>
        <fullName evidence="9">Dephospho-CoA pyrophosphorylase</fullName>
    </alternativeName>
    <alternativeName>
        <fullName evidence="9">Pantetheine-phosphate adenylyltransferase</fullName>
        <shortName evidence="9">PPAT</shortName>
    </alternativeName>
</protein>
<dbReference type="GO" id="GO:0005737">
    <property type="term" value="C:cytoplasm"/>
    <property type="evidence" value="ECO:0007669"/>
    <property type="project" value="UniProtKB-SubCell"/>
</dbReference>
<dbReference type="HAMAP" id="MF_00151">
    <property type="entry name" value="PPAT_bact"/>
    <property type="match status" value="1"/>
</dbReference>
<dbReference type="FunFam" id="3.40.50.620:FF:000012">
    <property type="entry name" value="Phosphopantetheine adenylyltransferase"/>
    <property type="match status" value="1"/>
</dbReference>
<feature type="domain" description="Cytidyltransferase-like" evidence="10">
    <location>
        <begin position="6"/>
        <end position="134"/>
    </location>
</feature>
<keyword evidence="6 9" id="KW-0460">Magnesium</keyword>
<dbReference type="NCBIfam" id="TIGR01510">
    <property type="entry name" value="coaD_prev_kdtB"/>
    <property type="match status" value="1"/>
</dbReference>
<dbReference type="Pfam" id="PF01467">
    <property type="entry name" value="CTP_transf_like"/>
    <property type="match status" value="1"/>
</dbReference>
<feature type="binding site" evidence="9">
    <location>
        <position position="10"/>
    </location>
    <ligand>
        <name>substrate</name>
    </ligand>
</feature>
<evidence type="ECO:0000256" key="6">
    <source>
        <dbReference type="ARBA" id="ARBA00022842"/>
    </source>
</evidence>
<feature type="binding site" evidence="9">
    <location>
        <position position="88"/>
    </location>
    <ligand>
        <name>substrate</name>
    </ligand>
</feature>
<evidence type="ECO:0000256" key="4">
    <source>
        <dbReference type="ARBA" id="ARBA00022741"/>
    </source>
</evidence>
<dbReference type="SUPFAM" id="SSF52374">
    <property type="entry name" value="Nucleotidylyl transferase"/>
    <property type="match status" value="1"/>
</dbReference>
<feature type="binding site" evidence="9">
    <location>
        <position position="18"/>
    </location>
    <ligand>
        <name>ATP</name>
        <dbReference type="ChEBI" id="CHEBI:30616"/>
    </ligand>
</feature>
<dbReference type="GO" id="GO:0004595">
    <property type="term" value="F:pantetheine-phosphate adenylyltransferase activity"/>
    <property type="evidence" value="ECO:0007669"/>
    <property type="project" value="UniProtKB-UniRule"/>
</dbReference>
<dbReference type="InterPro" id="IPR004821">
    <property type="entry name" value="Cyt_trans-like"/>
</dbReference>
<dbReference type="Gene3D" id="3.40.50.620">
    <property type="entry name" value="HUPs"/>
    <property type="match status" value="1"/>
</dbReference>
<comment type="pathway">
    <text evidence="9">Cofactor biosynthesis; coenzyme A biosynthesis; CoA from (R)-pantothenate: step 4/5.</text>
</comment>
<dbReference type="GO" id="GO:0005524">
    <property type="term" value="F:ATP binding"/>
    <property type="evidence" value="ECO:0007669"/>
    <property type="project" value="UniProtKB-KW"/>
</dbReference>
<evidence type="ECO:0000256" key="3">
    <source>
        <dbReference type="ARBA" id="ARBA00022695"/>
    </source>
</evidence>
<feature type="binding site" evidence="9">
    <location>
        <begin position="10"/>
        <end position="11"/>
    </location>
    <ligand>
        <name>ATP</name>
        <dbReference type="ChEBI" id="CHEBI:30616"/>
    </ligand>
</feature>
<sequence>MTVRVIYPGTFDPVTNGHTDLIARAAKLFDHVIVGVAFNSTKKPFFDLEERVQLAKDVTTHLANVEVVGFSGLLVDFAKEYNASVLIRGLRAVSDFEYEFQLANMNRRLSPDLESVFLTPSEENSFISSTLVKEVAIHNGDVAQFVDPIVCQAILDKIAENAAR</sequence>
<feature type="binding site" evidence="9">
    <location>
        <begin position="89"/>
        <end position="91"/>
    </location>
    <ligand>
        <name>ATP</name>
        <dbReference type="ChEBI" id="CHEBI:30616"/>
    </ligand>
</feature>
<comment type="function">
    <text evidence="9">Reversibly transfers an adenylyl group from ATP to 4'-phosphopantetheine, yielding dephospho-CoA (dPCoA) and pyrophosphate.</text>
</comment>
<evidence type="ECO:0000313" key="12">
    <source>
        <dbReference type="Proteomes" id="UP000250163"/>
    </source>
</evidence>
<feature type="binding site" evidence="9">
    <location>
        <position position="74"/>
    </location>
    <ligand>
        <name>substrate</name>
    </ligand>
</feature>
<dbReference type="PANTHER" id="PTHR21342:SF1">
    <property type="entry name" value="PHOSPHOPANTETHEINE ADENYLYLTRANSFERASE"/>
    <property type="match status" value="1"/>
</dbReference>
<dbReference type="AlphaFoldDB" id="A0A330LZK7"/>
<comment type="catalytic activity">
    <reaction evidence="8 9">
        <text>(R)-4'-phosphopantetheine + ATP + H(+) = 3'-dephospho-CoA + diphosphate</text>
        <dbReference type="Rhea" id="RHEA:19801"/>
        <dbReference type="ChEBI" id="CHEBI:15378"/>
        <dbReference type="ChEBI" id="CHEBI:30616"/>
        <dbReference type="ChEBI" id="CHEBI:33019"/>
        <dbReference type="ChEBI" id="CHEBI:57328"/>
        <dbReference type="ChEBI" id="CHEBI:61723"/>
        <dbReference type="EC" id="2.7.7.3"/>
    </reaction>
</comment>
<evidence type="ECO:0000256" key="1">
    <source>
        <dbReference type="ARBA" id="ARBA00022490"/>
    </source>
</evidence>
<comment type="cofactor">
    <cofactor evidence="9">
        <name>Mg(2+)</name>
        <dbReference type="ChEBI" id="CHEBI:18420"/>
    </cofactor>
</comment>
<name>A0A330LZK7_9GAMM</name>
<dbReference type="InterPro" id="IPR001980">
    <property type="entry name" value="PPAT"/>
</dbReference>
<dbReference type="PANTHER" id="PTHR21342">
    <property type="entry name" value="PHOSPHOPANTETHEINE ADENYLYLTRANSFERASE"/>
    <property type="match status" value="1"/>
</dbReference>
<keyword evidence="3 9" id="KW-0548">Nucleotidyltransferase</keyword>
<dbReference type="UniPathway" id="UPA00241">
    <property type="reaction ID" value="UER00355"/>
</dbReference>
<proteinExistence type="inferred from homology"/>
<feature type="binding site" evidence="9">
    <location>
        <position position="99"/>
    </location>
    <ligand>
        <name>ATP</name>
        <dbReference type="ChEBI" id="CHEBI:30616"/>
    </ligand>
</feature>
<dbReference type="CDD" id="cd02163">
    <property type="entry name" value="PPAT"/>
    <property type="match status" value="1"/>
</dbReference>
<keyword evidence="1 9" id="KW-0963">Cytoplasm</keyword>
<keyword evidence="5 9" id="KW-0067">ATP-binding</keyword>
<accession>A0A330LZK7</accession>
<keyword evidence="4 9" id="KW-0547">Nucleotide-binding</keyword>
<comment type="subunit">
    <text evidence="9">Homohexamer.</text>
</comment>
<keyword evidence="2 9" id="KW-0808">Transferase</keyword>
<evidence type="ECO:0000256" key="8">
    <source>
        <dbReference type="ARBA" id="ARBA00029346"/>
    </source>
</evidence>
<evidence type="ECO:0000259" key="10">
    <source>
        <dbReference type="Pfam" id="PF01467"/>
    </source>
</evidence>
<dbReference type="KEGG" id="mya:MORIYA_3159"/>
<evidence type="ECO:0000256" key="5">
    <source>
        <dbReference type="ARBA" id="ARBA00022840"/>
    </source>
</evidence>
<evidence type="ECO:0000256" key="9">
    <source>
        <dbReference type="HAMAP-Rule" id="MF_00151"/>
    </source>
</evidence>
<comment type="subcellular location">
    <subcellularLocation>
        <location evidence="9">Cytoplasm</location>
    </subcellularLocation>
</comment>
<feature type="binding site" evidence="9">
    <location>
        <begin position="124"/>
        <end position="130"/>
    </location>
    <ligand>
        <name>ATP</name>
        <dbReference type="ChEBI" id="CHEBI:30616"/>
    </ligand>
</feature>
<keyword evidence="7 9" id="KW-0173">Coenzyme A biosynthesis</keyword>
<dbReference type="InterPro" id="IPR014729">
    <property type="entry name" value="Rossmann-like_a/b/a_fold"/>
</dbReference>
<dbReference type="Proteomes" id="UP000250163">
    <property type="component" value="Chromosome MORIYA"/>
</dbReference>
<feature type="site" description="Transition state stabilizer" evidence="9">
    <location>
        <position position="18"/>
    </location>
</feature>
<keyword evidence="12" id="KW-1185">Reference proteome</keyword>
<reference evidence="12" key="1">
    <citation type="submission" date="2018-05" db="EMBL/GenBank/DDBJ databases">
        <authorList>
            <person name="Cea G.-C."/>
            <person name="William W."/>
        </authorList>
    </citation>
    <scope>NUCLEOTIDE SEQUENCE [LARGE SCALE GENOMIC DNA]</scope>
    <source>
        <strain evidence="12">DB21MT 5</strain>
    </source>
</reference>